<reference evidence="2 3" key="1">
    <citation type="journal article" date="2023" name="Int. J. Syst. Evol. Microbiol.">
        <title>Ligilactobacillus ubinensis sp. nov., a novel species isolated from the wild ferment of a durian fruit (Durio zibethinus).</title>
        <authorList>
            <person name="Heng Y.C."/>
            <person name="Menon N."/>
            <person name="Chen B."/>
            <person name="Loo B.Z.L."/>
            <person name="Wong G.W.J."/>
            <person name="Lim A.C.H."/>
            <person name="Silvaraju S."/>
            <person name="Kittelmann S."/>
        </authorList>
    </citation>
    <scope>NUCLEOTIDE SEQUENCE [LARGE SCALE GENOMIC DNA]</scope>
    <source>
        <strain evidence="2 3">WILCCON 0076</strain>
    </source>
</reference>
<protein>
    <recommendedName>
        <fullName evidence="4">Immunity protein</fullName>
    </recommendedName>
</protein>
<comment type="caution">
    <text evidence="2">The sequence shown here is derived from an EMBL/GenBank/DDBJ whole genome shotgun (WGS) entry which is preliminary data.</text>
</comment>
<dbReference type="AlphaFoldDB" id="A0A9X2FIX4"/>
<evidence type="ECO:0000313" key="2">
    <source>
        <dbReference type="EMBL" id="MCP0886684.1"/>
    </source>
</evidence>
<evidence type="ECO:0008006" key="4">
    <source>
        <dbReference type="Google" id="ProtNLM"/>
    </source>
</evidence>
<dbReference type="Proteomes" id="UP001139006">
    <property type="component" value="Unassembled WGS sequence"/>
</dbReference>
<organism evidence="2 3">
    <name type="scientific">Ligilactobacillus ubinensis</name>
    <dbReference type="NCBI Taxonomy" id="2876789"/>
    <lineage>
        <taxon>Bacteria</taxon>
        <taxon>Bacillati</taxon>
        <taxon>Bacillota</taxon>
        <taxon>Bacilli</taxon>
        <taxon>Lactobacillales</taxon>
        <taxon>Lactobacillaceae</taxon>
        <taxon>Ligilactobacillus</taxon>
    </lineage>
</organism>
<feature type="transmembrane region" description="Helical" evidence="1">
    <location>
        <begin position="43"/>
        <end position="62"/>
    </location>
</feature>
<name>A0A9X2FIX4_9LACO</name>
<evidence type="ECO:0000313" key="3">
    <source>
        <dbReference type="Proteomes" id="UP001139006"/>
    </source>
</evidence>
<keyword evidence="1" id="KW-0812">Transmembrane</keyword>
<evidence type="ECO:0000256" key="1">
    <source>
        <dbReference type="SAM" id="Phobius"/>
    </source>
</evidence>
<dbReference type="EMBL" id="JAIULA010000007">
    <property type="protein sequence ID" value="MCP0886684.1"/>
    <property type="molecule type" value="Genomic_DNA"/>
</dbReference>
<keyword evidence="3" id="KW-1185">Reference proteome</keyword>
<proteinExistence type="predicted"/>
<keyword evidence="1" id="KW-0472">Membrane</keyword>
<dbReference type="RefSeq" id="WP_253359986.1">
    <property type="nucleotide sequence ID" value="NZ_JAIULA010000007.1"/>
</dbReference>
<accession>A0A9X2FIX4</accession>
<gene>
    <name evidence="2" type="ORF">LB941_04950</name>
</gene>
<keyword evidence="1" id="KW-1133">Transmembrane helix</keyword>
<sequence length="63" mass="7016">MIIRIIGVIFTMIGVWEFYSVRKTIETVRQTKGAATTGWMPRALWGGMSFGIIIVIVGIAMII</sequence>